<evidence type="ECO:0000256" key="3">
    <source>
        <dbReference type="ARBA" id="ARBA00022833"/>
    </source>
</evidence>
<comment type="caution">
    <text evidence="6">The sequence shown here is derived from an EMBL/GenBank/DDBJ whole genome shotgun (WGS) entry which is preliminary data.</text>
</comment>
<dbReference type="InterPro" id="IPR004910">
    <property type="entry name" value="Yippee/Mis18/Cereblon"/>
</dbReference>
<dbReference type="EMBL" id="JAUBYV010000008">
    <property type="protein sequence ID" value="KAK2625016.1"/>
    <property type="molecule type" value="Genomic_DNA"/>
</dbReference>
<accession>A0AAD9SWY4</accession>
<evidence type="ECO:0000256" key="1">
    <source>
        <dbReference type="ARBA" id="ARBA00005613"/>
    </source>
</evidence>
<dbReference type="GO" id="GO:0046872">
    <property type="term" value="F:metal ion binding"/>
    <property type="evidence" value="ECO:0007669"/>
    <property type="project" value="UniProtKB-KW"/>
</dbReference>
<protein>
    <recommendedName>
        <fullName evidence="5">Yippee domain-containing protein</fullName>
    </recommendedName>
</protein>
<comment type="similarity">
    <text evidence="1">Belongs to the yippee family.</text>
</comment>
<dbReference type="PANTHER" id="PTHR13848">
    <property type="entry name" value="PROTEIN YIPPEE-LIKE CG15309-RELATED"/>
    <property type="match status" value="1"/>
</dbReference>
<evidence type="ECO:0000313" key="7">
    <source>
        <dbReference type="Proteomes" id="UP001285354"/>
    </source>
</evidence>
<gene>
    <name evidence="6" type="ORF">QTJ16_005385</name>
</gene>
<keyword evidence="2" id="KW-0479">Metal-binding</keyword>
<dbReference type="AlphaFoldDB" id="A0AAD9SWY4"/>
<evidence type="ECO:0000313" key="6">
    <source>
        <dbReference type="EMBL" id="KAK2625016.1"/>
    </source>
</evidence>
<organism evidence="6 7">
    <name type="scientific">Diplocarpon rosae</name>
    <dbReference type="NCBI Taxonomy" id="946125"/>
    <lineage>
        <taxon>Eukaryota</taxon>
        <taxon>Fungi</taxon>
        <taxon>Dikarya</taxon>
        <taxon>Ascomycota</taxon>
        <taxon>Pezizomycotina</taxon>
        <taxon>Leotiomycetes</taxon>
        <taxon>Helotiales</taxon>
        <taxon>Drepanopezizaceae</taxon>
        <taxon>Diplocarpon</taxon>
    </lineage>
</organism>
<dbReference type="InterPro" id="IPR034751">
    <property type="entry name" value="Yippee"/>
</dbReference>
<evidence type="ECO:0000256" key="4">
    <source>
        <dbReference type="SAM" id="MobiDB-lite"/>
    </source>
</evidence>
<dbReference type="Proteomes" id="UP001285354">
    <property type="component" value="Unassembled WGS sequence"/>
</dbReference>
<evidence type="ECO:0000259" key="5">
    <source>
        <dbReference type="PROSITE" id="PS51792"/>
    </source>
</evidence>
<feature type="domain" description="Yippee" evidence="5">
    <location>
        <begin position="110"/>
        <end position="223"/>
    </location>
</feature>
<dbReference type="Pfam" id="PF03226">
    <property type="entry name" value="Yippee-Mis18"/>
    <property type="match status" value="1"/>
</dbReference>
<dbReference type="InterPro" id="IPR039058">
    <property type="entry name" value="Yippee_fam"/>
</dbReference>
<sequence length="296" mass="33117">MLSLQLSAIQSYTFSKQMSPDARPPFPTYLLPPFTFPFRRRPNPISSTITSISPPSLSHSSSSSSDTSSSTSPPSPNSLHQVLLHDALQKIPWKRKRRDRDIRLGCVQPSTLKCVTCASDIAFADQIVSKGFTGRHGRAYLVSLPLTGVSTSSGKKVVDGLPNTKIGRSVNRELLTGQHIVADVSCYICGTVLGWKYVDAREEAQKYKIGKYILEMKRVVLAVGWEDMVGEDENVEQRDRIYREAWKDAESGDMVLFDSEDEDECDELFAGTWDPEIVAKRRGKRVWSRKKNSAEV</sequence>
<evidence type="ECO:0000256" key="2">
    <source>
        <dbReference type="ARBA" id="ARBA00022723"/>
    </source>
</evidence>
<reference evidence="6" key="1">
    <citation type="submission" date="2023-06" db="EMBL/GenBank/DDBJ databases">
        <title>Draft genome of Marssonina rosae.</title>
        <authorList>
            <person name="Cheng Q."/>
        </authorList>
    </citation>
    <scope>NUCLEOTIDE SEQUENCE</scope>
    <source>
        <strain evidence="6">R4</strain>
    </source>
</reference>
<keyword evidence="7" id="KW-1185">Reference proteome</keyword>
<proteinExistence type="inferred from homology"/>
<feature type="region of interest" description="Disordered" evidence="4">
    <location>
        <begin position="45"/>
        <end position="79"/>
    </location>
</feature>
<keyword evidence="3" id="KW-0862">Zinc</keyword>
<dbReference type="PROSITE" id="PS51792">
    <property type="entry name" value="YIPPEE"/>
    <property type="match status" value="1"/>
</dbReference>
<name>A0AAD9SWY4_9HELO</name>